<name>A0A1H0VP73_9ACTN</name>
<organism evidence="3 4">
    <name type="scientific">Actinopolyspora xinjiangensis</name>
    <dbReference type="NCBI Taxonomy" id="405564"/>
    <lineage>
        <taxon>Bacteria</taxon>
        <taxon>Bacillati</taxon>
        <taxon>Actinomycetota</taxon>
        <taxon>Actinomycetes</taxon>
        <taxon>Actinopolysporales</taxon>
        <taxon>Actinopolysporaceae</taxon>
        <taxon>Actinopolyspora</taxon>
    </lineage>
</organism>
<dbReference type="Gene3D" id="1.10.10.10">
    <property type="entry name" value="Winged helix-like DNA-binding domain superfamily/Winged helix DNA-binding domain"/>
    <property type="match status" value="1"/>
</dbReference>
<dbReference type="InterPro" id="IPR051797">
    <property type="entry name" value="TrmB-like"/>
</dbReference>
<gene>
    <name evidence="3" type="ORF">SAMN04487905_109122</name>
</gene>
<dbReference type="InterPro" id="IPR016032">
    <property type="entry name" value="Sig_transdc_resp-reg_C-effctor"/>
</dbReference>
<feature type="domain" description="HTH luxR-type" evidence="2">
    <location>
        <begin position="199"/>
        <end position="256"/>
    </location>
</feature>
<evidence type="ECO:0000256" key="1">
    <source>
        <dbReference type="SAM" id="MobiDB-lite"/>
    </source>
</evidence>
<evidence type="ECO:0000259" key="2">
    <source>
        <dbReference type="SMART" id="SM00421"/>
    </source>
</evidence>
<dbReference type="GO" id="GO:0003677">
    <property type="term" value="F:DNA binding"/>
    <property type="evidence" value="ECO:0007669"/>
    <property type="project" value="InterPro"/>
</dbReference>
<dbReference type="SMART" id="SM00421">
    <property type="entry name" value="HTH_LUXR"/>
    <property type="match status" value="1"/>
</dbReference>
<dbReference type="InterPro" id="IPR036388">
    <property type="entry name" value="WH-like_DNA-bd_sf"/>
</dbReference>
<dbReference type="InterPro" id="IPR000792">
    <property type="entry name" value="Tscrpt_reg_LuxR_C"/>
</dbReference>
<dbReference type="EMBL" id="FNJR01000009">
    <property type="protein sequence ID" value="SDP80163.1"/>
    <property type="molecule type" value="Genomic_DNA"/>
</dbReference>
<dbReference type="PANTHER" id="PTHR34293:SF1">
    <property type="entry name" value="HTH-TYPE TRANSCRIPTIONAL REGULATOR TRMBL2"/>
    <property type="match status" value="1"/>
</dbReference>
<feature type="region of interest" description="Disordered" evidence="1">
    <location>
        <begin position="1"/>
        <end position="43"/>
    </location>
</feature>
<evidence type="ECO:0000313" key="3">
    <source>
        <dbReference type="EMBL" id="SDP80163.1"/>
    </source>
</evidence>
<reference evidence="4" key="1">
    <citation type="submission" date="2016-10" db="EMBL/GenBank/DDBJ databases">
        <authorList>
            <person name="Varghese N."/>
            <person name="Submissions S."/>
        </authorList>
    </citation>
    <scope>NUCLEOTIDE SEQUENCE [LARGE SCALE GENOMIC DNA]</scope>
    <source>
        <strain evidence="4">DSM 46732</strain>
    </source>
</reference>
<evidence type="ECO:0000313" key="4">
    <source>
        <dbReference type="Proteomes" id="UP000199497"/>
    </source>
</evidence>
<sequence>MPRIHAGMPRPADPTPRNQSRNTPAAEHDAHTRARRAVESVTRTAQREEGVLRVVHGAERIGSAAHRLQCGATRLVRGVVKPPYAATEPLDALECHKLAEGVDYQVLYDRSSLARPAQLDTTTRMVDLGEQARVVHCAPMKLLVVDDNFGLLPLTAGPDELESAVLLRDSAMLAALIRVFEDLWRLAAPLHALGAETETDVPSDEERWILSLLASGATDEAIGRLMGFSSRTAHRRVRELVTRLGVETRFQAGVRAVKLGWL</sequence>
<accession>A0A1H0VP73</accession>
<dbReference type="SUPFAM" id="SSF46894">
    <property type="entry name" value="C-terminal effector domain of the bipartite response regulators"/>
    <property type="match status" value="1"/>
</dbReference>
<dbReference type="AlphaFoldDB" id="A0A1H0VP73"/>
<keyword evidence="4" id="KW-1185">Reference proteome</keyword>
<dbReference type="GO" id="GO:0006355">
    <property type="term" value="P:regulation of DNA-templated transcription"/>
    <property type="evidence" value="ECO:0007669"/>
    <property type="project" value="InterPro"/>
</dbReference>
<proteinExistence type="predicted"/>
<protein>
    <recommendedName>
        <fullName evidence="2">HTH luxR-type domain-containing protein</fullName>
    </recommendedName>
</protein>
<dbReference type="STRING" id="405564.SAMN04487905_109122"/>
<feature type="compositionally biased region" description="Basic and acidic residues" evidence="1">
    <location>
        <begin position="26"/>
        <end position="38"/>
    </location>
</feature>
<dbReference type="Proteomes" id="UP000199497">
    <property type="component" value="Unassembled WGS sequence"/>
</dbReference>
<dbReference type="PANTHER" id="PTHR34293">
    <property type="entry name" value="HTH-TYPE TRANSCRIPTIONAL REGULATOR TRMBL2"/>
    <property type="match status" value="1"/>
</dbReference>